<sequence length="145" mass="17685">MERNKYQEEKYSKFINSSKRRIQRRVLKLEKSIAKEIHDYIQLNYQNRWFENNFAFLSCWKFNKLGFGKSNIFWCDAIYFEDFHIENNRTLIFNGYAWIGLLRNVESQWKIPVTGKFRINSNGKSLKNYILIFYNDNQKITLSKQ</sequence>
<protein>
    <submittedName>
        <fullName evidence="1">Uncharacterized protein</fullName>
    </submittedName>
</protein>
<evidence type="ECO:0000313" key="1">
    <source>
        <dbReference type="EMBL" id="UUN99359.1"/>
    </source>
</evidence>
<reference evidence="1" key="1">
    <citation type="submission" date="2022-02" db="EMBL/GenBank/DDBJ databases">
        <title>Characterization of Tn125 harboring carbapenem-resistant Acinetobacter bereziniae clinical isolates.</title>
        <authorList>
            <person name="Wong N.-K."/>
            <person name="Pan Q."/>
        </authorList>
    </citation>
    <scope>NUCLEOTIDE SEQUENCE</scope>
    <source>
        <strain evidence="1">GD03393</strain>
    </source>
</reference>
<evidence type="ECO:0000313" key="2">
    <source>
        <dbReference type="Proteomes" id="UP000644140"/>
    </source>
</evidence>
<dbReference type="Proteomes" id="UP000644140">
    <property type="component" value="Chromosome"/>
</dbReference>
<dbReference type="EMBL" id="CP092085">
    <property type="protein sequence ID" value="UUN99359.1"/>
    <property type="molecule type" value="Genomic_DNA"/>
</dbReference>
<proteinExistence type="predicted"/>
<name>A0A8I1A815_ACIBZ</name>
<accession>A0A8I1A815</accession>
<gene>
    <name evidence="1" type="ORF">I9054_007880</name>
</gene>
<dbReference type="RefSeq" id="WP_198114396.1">
    <property type="nucleotide sequence ID" value="NZ_CP066121.1"/>
</dbReference>
<dbReference type="AlphaFoldDB" id="A0A8I1A815"/>
<organism evidence="1 2">
    <name type="scientific">Acinetobacter bereziniae</name>
    <name type="common">Acinetobacter genomosp. 10</name>
    <dbReference type="NCBI Taxonomy" id="106648"/>
    <lineage>
        <taxon>Bacteria</taxon>
        <taxon>Pseudomonadati</taxon>
        <taxon>Pseudomonadota</taxon>
        <taxon>Gammaproteobacteria</taxon>
        <taxon>Moraxellales</taxon>
        <taxon>Moraxellaceae</taxon>
        <taxon>Acinetobacter</taxon>
    </lineage>
</organism>